<dbReference type="AlphaFoldDB" id="A0A5B7IU88"/>
<gene>
    <name evidence="1" type="ORF">E2C01_084044</name>
</gene>
<name>A0A5B7IU88_PORTR</name>
<accession>A0A5B7IU88</accession>
<dbReference type="Proteomes" id="UP000324222">
    <property type="component" value="Unassembled WGS sequence"/>
</dbReference>
<evidence type="ECO:0000313" key="1">
    <source>
        <dbReference type="EMBL" id="MPC89111.1"/>
    </source>
</evidence>
<keyword evidence="2" id="KW-1185">Reference proteome</keyword>
<reference evidence="1 2" key="1">
    <citation type="submission" date="2019-05" db="EMBL/GenBank/DDBJ databases">
        <title>Another draft genome of Portunus trituberculatus and its Hox gene families provides insights of decapod evolution.</title>
        <authorList>
            <person name="Jeong J.-H."/>
            <person name="Song I."/>
            <person name="Kim S."/>
            <person name="Choi T."/>
            <person name="Kim D."/>
            <person name="Ryu S."/>
            <person name="Kim W."/>
        </authorList>
    </citation>
    <scope>NUCLEOTIDE SEQUENCE [LARGE SCALE GENOMIC DNA]</scope>
    <source>
        <tissue evidence="1">Muscle</tissue>
    </source>
</reference>
<sequence length="87" mass="9940">MKQTEAKKTHFTVHFSITQPRLALSQAAAHELSHACQAEQRCASTLSSYPENTRGIAGTDQCYTRQDLTFCYIYETFSMMCFYVLCK</sequence>
<organism evidence="1 2">
    <name type="scientific">Portunus trituberculatus</name>
    <name type="common">Swimming crab</name>
    <name type="synonym">Neptunus trituberculatus</name>
    <dbReference type="NCBI Taxonomy" id="210409"/>
    <lineage>
        <taxon>Eukaryota</taxon>
        <taxon>Metazoa</taxon>
        <taxon>Ecdysozoa</taxon>
        <taxon>Arthropoda</taxon>
        <taxon>Crustacea</taxon>
        <taxon>Multicrustacea</taxon>
        <taxon>Malacostraca</taxon>
        <taxon>Eumalacostraca</taxon>
        <taxon>Eucarida</taxon>
        <taxon>Decapoda</taxon>
        <taxon>Pleocyemata</taxon>
        <taxon>Brachyura</taxon>
        <taxon>Eubrachyura</taxon>
        <taxon>Portunoidea</taxon>
        <taxon>Portunidae</taxon>
        <taxon>Portuninae</taxon>
        <taxon>Portunus</taxon>
    </lineage>
</organism>
<dbReference type="EMBL" id="VSRR010079943">
    <property type="protein sequence ID" value="MPC89111.1"/>
    <property type="molecule type" value="Genomic_DNA"/>
</dbReference>
<proteinExistence type="predicted"/>
<evidence type="ECO:0000313" key="2">
    <source>
        <dbReference type="Proteomes" id="UP000324222"/>
    </source>
</evidence>
<comment type="caution">
    <text evidence="1">The sequence shown here is derived from an EMBL/GenBank/DDBJ whole genome shotgun (WGS) entry which is preliminary data.</text>
</comment>
<protein>
    <submittedName>
        <fullName evidence="1">Uncharacterized protein</fullName>
    </submittedName>
</protein>